<sequence length="59" mass="6572">MPMFSRALTSCILATPRARYETALTLEWLGHDQQHCDARSVDGYQLLARFQSVTAATDG</sequence>
<protein>
    <submittedName>
        <fullName evidence="1">Uncharacterized protein</fullName>
    </submittedName>
</protein>
<keyword evidence="2" id="KW-1185">Reference proteome</keyword>
<organism evidence="1 2">
    <name type="scientific">Ficus carica</name>
    <name type="common">Common fig</name>
    <dbReference type="NCBI Taxonomy" id="3494"/>
    <lineage>
        <taxon>Eukaryota</taxon>
        <taxon>Viridiplantae</taxon>
        <taxon>Streptophyta</taxon>
        <taxon>Embryophyta</taxon>
        <taxon>Tracheophyta</taxon>
        <taxon>Spermatophyta</taxon>
        <taxon>Magnoliopsida</taxon>
        <taxon>eudicotyledons</taxon>
        <taxon>Gunneridae</taxon>
        <taxon>Pentapetalae</taxon>
        <taxon>rosids</taxon>
        <taxon>fabids</taxon>
        <taxon>Rosales</taxon>
        <taxon>Moraceae</taxon>
        <taxon>Ficeae</taxon>
        <taxon>Ficus</taxon>
    </lineage>
</organism>
<dbReference type="AlphaFoldDB" id="A0AA88E7B6"/>
<evidence type="ECO:0000313" key="1">
    <source>
        <dbReference type="EMBL" id="GMN65174.1"/>
    </source>
</evidence>
<proteinExistence type="predicted"/>
<dbReference type="Proteomes" id="UP001187192">
    <property type="component" value="Unassembled WGS sequence"/>
</dbReference>
<dbReference type="EMBL" id="BTGU01000218">
    <property type="protein sequence ID" value="GMN65174.1"/>
    <property type="molecule type" value="Genomic_DNA"/>
</dbReference>
<evidence type="ECO:0000313" key="2">
    <source>
        <dbReference type="Proteomes" id="UP001187192"/>
    </source>
</evidence>
<gene>
    <name evidence="1" type="ORF">TIFTF001_034252</name>
</gene>
<comment type="caution">
    <text evidence="1">The sequence shown here is derived from an EMBL/GenBank/DDBJ whole genome shotgun (WGS) entry which is preliminary data.</text>
</comment>
<name>A0AA88E7B6_FICCA</name>
<reference evidence="1" key="1">
    <citation type="submission" date="2023-07" db="EMBL/GenBank/DDBJ databases">
        <title>draft genome sequence of fig (Ficus carica).</title>
        <authorList>
            <person name="Takahashi T."/>
            <person name="Nishimura K."/>
        </authorList>
    </citation>
    <scope>NUCLEOTIDE SEQUENCE</scope>
</reference>
<accession>A0AA88E7B6</accession>